<evidence type="ECO:0000256" key="7">
    <source>
        <dbReference type="ARBA" id="ARBA00023004"/>
    </source>
</evidence>
<comment type="caution">
    <text evidence="12">The sequence shown here is derived from an EMBL/GenBank/DDBJ whole genome shotgun (WGS) entry which is preliminary data.</text>
</comment>
<keyword evidence="3 9" id="KW-0349">Heme</keyword>
<evidence type="ECO:0000256" key="10">
    <source>
        <dbReference type="SAM" id="Phobius"/>
    </source>
</evidence>
<evidence type="ECO:0000256" key="8">
    <source>
        <dbReference type="ARBA" id="ARBA00023136"/>
    </source>
</evidence>
<keyword evidence="8 10" id="KW-0472">Membrane</keyword>
<evidence type="ECO:0000256" key="9">
    <source>
        <dbReference type="PROSITE-ProRule" id="PRU00433"/>
    </source>
</evidence>
<evidence type="ECO:0000313" key="13">
    <source>
        <dbReference type="Proteomes" id="UP000706039"/>
    </source>
</evidence>
<proteinExistence type="predicted"/>
<dbReference type="PROSITE" id="PS51007">
    <property type="entry name" value="CYTC"/>
    <property type="match status" value="1"/>
</dbReference>
<dbReference type="Proteomes" id="UP000706039">
    <property type="component" value="Unassembled WGS sequence"/>
</dbReference>
<feature type="transmembrane region" description="Helical" evidence="10">
    <location>
        <begin position="260"/>
        <end position="279"/>
    </location>
</feature>
<dbReference type="Pfam" id="PF02167">
    <property type="entry name" value="Cytochrom_C1"/>
    <property type="match status" value="1"/>
</dbReference>
<dbReference type="PANTHER" id="PTHR10266:SF3">
    <property type="entry name" value="CYTOCHROME C1, HEME PROTEIN, MITOCHONDRIAL"/>
    <property type="match status" value="1"/>
</dbReference>
<dbReference type="SUPFAM" id="SSF46626">
    <property type="entry name" value="Cytochrome c"/>
    <property type="match status" value="1"/>
</dbReference>
<dbReference type="Gene3D" id="1.20.5.100">
    <property type="entry name" value="Cytochrome c1, transmembrane anchor, C-terminal"/>
    <property type="match status" value="1"/>
</dbReference>
<name>A0ABS7PN59_9SPHN</name>
<sequence length="289" mass="31886">MVRPIGFLVGLGFVGVLLWSLLWGAIAYVSEPPAPTAEHAFHKHPKHEVAFSFTGPFGKFDQGQLQRGFKVYKEVCAACHSLRLVSFRDLQNIGFTEGQVKTIASEWAIETPSINPETGEPATRKSIPADRFPSPFANEVAARAANAGALPPDLSLMTKARHDGTNYVYSLLTGYVDQKGYKNEKGEELLKAFPDAKTGEGLHFNPYFANLNLAMAPPLTGNDQVTFDDGTKSTVPQMAQDVAAFLTWTAEPKLENRHSVGLGVIIFLLFFTVLTWMAYQNIWRDKKGH</sequence>
<comment type="subcellular location">
    <subcellularLocation>
        <location evidence="1">Membrane</location>
    </subcellularLocation>
</comment>
<keyword evidence="6 10" id="KW-1133">Transmembrane helix</keyword>
<dbReference type="InterPro" id="IPR002326">
    <property type="entry name" value="Cyt_c1"/>
</dbReference>
<feature type="domain" description="Cytochrome c" evidence="11">
    <location>
        <begin position="63"/>
        <end position="172"/>
    </location>
</feature>
<evidence type="ECO:0000313" key="12">
    <source>
        <dbReference type="EMBL" id="MBY8822743.1"/>
    </source>
</evidence>
<evidence type="ECO:0000259" key="11">
    <source>
        <dbReference type="PROSITE" id="PS51007"/>
    </source>
</evidence>
<dbReference type="RefSeq" id="WP_222989802.1">
    <property type="nucleotide sequence ID" value="NZ_JAINVV010000004.1"/>
</dbReference>
<dbReference type="PRINTS" id="PR00603">
    <property type="entry name" value="CYTOCHROMEC1"/>
</dbReference>
<protein>
    <recommendedName>
        <fullName evidence="2">Cytochrome c1</fullName>
    </recommendedName>
</protein>
<evidence type="ECO:0000256" key="5">
    <source>
        <dbReference type="ARBA" id="ARBA00022723"/>
    </source>
</evidence>
<keyword evidence="5 9" id="KW-0479">Metal-binding</keyword>
<dbReference type="Gene3D" id="1.10.760.10">
    <property type="entry name" value="Cytochrome c-like domain"/>
    <property type="match status" value="1"/>
</dbReference>
<evidence type="ECO:0000256" key="4">
    <source>
        <dbReference type="ARBA" id="ARBA00022692"/>
    </source>
</evidence>
<evidence type="ECO:0000256" key="6">
    <source>
        <dbReference type="ARBA" id="ARBA00022989"/>
    </source>
</evidence>
<keyword evidence="4 10" id="KW-0812">Transmembrane</keyword>
<evidence type="ECO:0000256" key="3">
    <source>
        <dbReference type="ARBA" id="ARBA00022617"/>
    </source>
</evidence>
<dbReference type="PANTHER" id="PTHR10266">
    <property type="entry name" value="CYTOCHROME C1"/>
    <property type="match status" value="1"/>
</dbReference>
<accession>A0ABS7PN59</accession>
<dbReference type="EMBL" id="JAINVV010000004">
    <property type="protein sequence ID" value="MBY8822743.1"/>
    <property type="molecule type" value="Genomic_DNA"/>
</dbReference>
<gene>
    <name evidence="12" type="ORF">K7G82_10595</name>
</gene>
<evidence type="ECO:0000256" key="1">
    <source>
        <dbReference type="ARBA" id="ARBA00004370"/>
    </source>
</evidence>
<dbReference type="InterPro" id="IPR009056">
    <property type="entry name" value="Cyt_c-like_dom"/>
</dbReference>
<keyword evidence="13" id="KW-1185">Reference proteome</keyword>
<keyword evidence="7 9" id="KW-0408">Iron</keyword>
<organism evidence="12 13">
    <name type="scientific">Sphingomonas colocasiae</name>
    <dbReference type="NCBI Taxonomy" id="1848973"/>
    <lineage>
        <taxon>Bacteria</taxon>
        <taxon>Pseudomonadati</taxon>
        <taxon>Pseudomonadota</taxon>
        <taxon>Alphaproteobacteria</taxon>
        <taxon>Sphingomonadales</taxon>
        <taxon>Sphingomonadaceae</taxon>
        <taxon>Sphingomonas</taxon>
    </lineage>
</organism>
<reference evidence="12 13" key="1">
    <citation type="submission" date="2021-08" db="EMBL/GenBank/DDBJ databases">
        <authorList>
            <person name="Tuo L."/>
        </authorList>
    </citation>
    <scope>NUCLEOTIDE SEQUENCE [LARGE SCALE GENOMIC DNA]</scope>
    <source>
        <strain evidence="12 13">JCM 31229</strain>
    </source>
</reference>
<evidence type="ECO:0000256" key="2">
    <source>
        <dbReference type="ARBA" id="ARBA00016165"/>
    </source>
</evidence>
<dbReference type="InterPro" id="IPR036909">
    <property type="entry name" value="Cyt_c-like_dom_sf"/>
</dbReference>